<dbReference type="EMBL" id="CCAZ020000003">
    <property type="protein sequence ID" value="CEG10441.1"/>
    <property type="molecule type" value="Genomic_DNA"/>
</dbReference>
<reference evidence="1 2" key="1">
    <citation type="journal article" date="2014" name="Genome Announc.">
        <title>Genome Sequence of Afipia felis Strain 76713, Isolated in Hospital Water Using an Amoeba Co-Culture Procedure.</title>
        <authorList>
            <person name="Benamar S."/>
            <person name="La Scola B."/>
            <person name="Croce O."/>
        </authorList>
    </citation>
    <scope>NUCLEOTIDE SEQUENCE [LARGE SCALE GENOMIC DNA]</scope>
    <source>
        <strain evidence="1 2">76713</strain>
    </source>
</reference>
<dbReference type="AlphaFoldDB" id="A0A090MT09"/>
<evidence type="ECO:0000313" key="1">
    <source>
        <dbReference type="EMBL" id="CEG10441.1"/>
    </source>
</evidence>
<protein>
    <submittedName>
        <fullName evidence="1">Uncharacterized protein</fullName>
    </submittedName>
</protein>
<proteinExistence type="predicted"/>
<dbReference type="RefSeq" id="WP_048758116.1">
    <property type="nucleotide sequence ID" value="NZ_CCAZ020000003.1"/>
</dbReference>
<gene>
    <name evidence="1" type="ORF">BN961_03881</name>
</gene>
<dbReference type="OrthoDB" id="6883568at2"/>
<organism evidence="1 2">
    <name type="scientific">Afipia felis</name>
    <name type="common">Cat scratch disease bacillus</name>
    <dbReference type="NCBI Taxonomy" id="1035"/>
    <lineage>
        <taxon>Bacteria</taxon>
        <taxon>Pseudomonadati</taxon>
        <taxon>Pseudomonadota</taxon>
        <taxon>Alphaproteobacteria</taxon>
        <taxon>Hyphomicrobiales</taxon>
        <taxon>Nitrobacteraceae</taxon>
        <taxon>Afipia</taxon>
    </lineage>
</organism>
<dbReference type="InterPro" id="IPR045390">
    <property type="entry name" value="ABC-3C_MC3"/>
</dbReference>
<comment type="caution">
    <text evidence="1">The sequence shown here is derived from an EMBL/GenBank/DDBJ whole genome shotgun (WGS) entry which is preliminary data.</text>
</comment>
<accession>A0A090MT09</accession>
<dbReference type="Pfam" id="PF20131">
    <property type="entry name" value="MC3"/>
    <property type="match status" value="1"/>
</dbReference>
<dbReference type="Proteomes" id="UP000035762">
    <property type="component" value="Unassembled WGS sequence"/>
</dbReference>
<evidence type="ECO:0000313" key="2">
    <source>
        <dbReference type="Proteomes" id="UP000035762"/>
    </source>
</evidence>
<sequence>MIAHDIFAETNPAFCAHVLVAFTTAFQETWPAGPEAPLAYLALPLAISNELAQTFDGTNRNTGLPVWLDRNPGILVDLASRVDASLGIVTAGLRFGCFSQILSWQGAYILRGAAPMKKVTSARSGEAVAGAMKRAERMGYWLAAVGSQRAVFSMMGLTV</sequence>
<name>A0A090MT09_AFIFE</name>
<keyword evidence="2" id="KW-1185">Reference proteome</keyword>